<dbReference type="PANTHER" id="PTHR36172">
    <property type="match status" value="1"/>
</dbReference>
<dbReference type="Proteomes" id="UP000268093">
    <property type="component" value="Unassembled WGS sequence"/>
</dbReference>
<proteinExistence type="predicted"/>
<evidence type="ECO:0000256" key="1">
    <source>
        <dbReference type="ARBA" id="ARBA00023125"/>
    </source>
</evidence>
<organism evidence="3 4">
    <name type="scientific">Jimgerdemannia flammicorona</name>
    <dbReference type="NCBI Taxonomy" id="994334"/>
    <lineage>
        <taxon>Eukaryota</taxon>
        <taxon>Fungi</taxon>
        <taxon>Fungi incertae sedis</taxon>
        <taxon>Mucoromycota</taxon>
        <taxon>Mucoromycotina</taxon>
        <taxon>Endogonomycetes</taxon>
        <taxon>Endogonales</taxon>
        <taxon>Endogonaceae</taxon>
        <taxon>Jimgerdemannia</taxon>
    </lineage>
</organism>
<dbReference type="PANTHER" id="PTHR36172:SF1">
    <property type="entry name" value="RESOLVASE-RELATED"/>
    <property type="match status" value="1"/>
</dbReference>
<dbReference type="Pfam" id="PF07282">
    <property type="entry name" value="Cas12f1-like_TNB"/>
    <property type="match status" value="1"/>
</dbReference>
<sequence>MNIAGITTADQILEREILMDSQLIYNRKLQHWTFVWIYSKQAVKPCNNHAEDLSVASINPGVHTFLTWYSPMHGHGKIGDGDINRIIRLCLSLDNLCSRTSHAPACKRNSMRRAQARMRHRIKDLANEVHKKAALWFIRTFDAIMIPEFNSSAMSQWKNCSQTVCKMLSWGHSRFRQQLVSKAEEHGKVMFVSEAYTSKCRYIKNNLRGAKTYRCNEEKCRIIIDRDVNGARGIFLRALPWFWGDLSHAN</sequence>
<dbReference type="GO" id="GO:0003677">
    <property type="term" value="F:DNA binding"/>
    <property type="evidence" value="ECO:0007669"/>
    <property type="project" value="UniProtKB-KW"/>
</dbReference>
<protein>
    <recommendedName>
        <fullName evidence="2">Cas12f1-like TNB domain-containing protein</fullName>
    </recommendedName>
</protein>
<accession>A0A433D2K0</accession>
<comment type="caution">
    <text evidence="3">The sequence shown here is derived from an EMBL/GenBank/DDBJ whole genome shotgun (WGS) entry which is preliminary data.</text>
</comment>
<keyword evidence="4" id="KW-1185">Reference proteome</keyword>
<gene>
    <name evidence="3" type="ORF">BC936DRAFT_148642</name>
</gene>
<feature type="domain" description="Cas12f1-like TNB" evidence="2">
    <location>
        <begin position="172"/>
        <end position="234"/>
    </location>
</feature>
<name>A0A433D2K0_9FUNG</name>
<evidence type="ECO:0000313" key="3">
    <source>
        <dbReference type="EMBL" id="RUP45077.1"/>
    </source>
</evidence>
<dbReference type="InterPro" id="IPR010095">
    <property type="entry name" value="Cas12f1-like_TNB"/>
</dbReference>
<evidence type="ECO:0000313" key="4">
    <source>
        <dbReference type="Proteomes" id="UP000268093"/>
    </source>
</evidence>
<evidence type="ECO:0000259" key="2">
    <source>
        <dbReference type="Pfam" id="PF07282"/>
    </source>
</evidence>
<dbReference type="AlphaFoldDB" id="A0A433D2K0"/>
<keyword evidence="1" id="KW-0238">DNA-binding</keyword>
<dbReference type="OrthoDB" id="5593787at2759"/>
<dbReference type="EMBL" id="RBNI01007863">
    <property type="protein sequence ID" value="RUP45077.1"/>
    <property type="molecule type" value="Genomic_DNA"/>
</dbReference>
<reference evidence="3 4" key="1">
    <citation type="journal article" date="2018" name="New Phytol.">
        <title>Phylogenomics of Endogonaceae and evolution of mycorrhizas within Mucoromycota.</title>
        <authorList>
            <person name="Chang Y."/>
            <person name="Desiro A."/>
            <person name="Na H."/>
            <person name="Sandor L."/>
            <person name="Lipzen A."/>
            <person name="Clum A."/>
            <person name="Barry K."/>
            <person name="Grigoriev I.V."/>
            <person name="Martin F.M."/>
            <person name="Stajich J.E."/>
            <person name="Smith M.E."/>
            <person name="Bonito G."/>
            <person name="Spatafora J.W."/>
        </authorList>
    </citation>
    <scope>NUCLEOTIDE SEQUENCE [LARGE SCALE GENOMIC DNA]</scope>
    <source>
        <strain evidence="3 4">GMNB39</strain>
    </source>
</reference>
<dbReference type="InterPro" id="IPR051491">
    <property type="entry name" value="Recombinase/Transposase-rel"/>
</dbReference>